<dbReference type="AlphaFoldDB" id="A0A2A7U7G1"/>
<feature type="domain" description="AntA/AntB antirepressor" evidence="1">
    <location>
        <begin position="71"/>
        <end position="145"/>
    </location>
</feature>
<organism evidence="2 3">
    <name type="scientific">Edwardsiella tarda</name>
    <dbReference type="NCBI Taxonomy" id="636"/>
    <lineage>
        <taxon>Bacteria</taxon>
        <taxon>Pseudomonadati</taxon>
        <taxon>Pseudomonadota</taxon>
        <taxon>Gammaproteobacteria</taxon>
        <taxon>Enterobacterales</taxon>
        <taxon>Hafniaceae</taxon>
        <taxon>Edwardsiella</taxon>
    </lineage>
</organism>
<dbReference type="Pfam" id="PF08346">
    <property type="entry name" value="AntA"/>
    <property type="match status" value="1"/>
</dbReference>
<accession>A0A2A7U7G1</accession>
<reference evidence="3" key="1">
    <citation type="submission" date="2017-09" db="EMBL/GenBank/DDBJ databases">
        <title>FDA dAtabase for Regulatory Grade micrObial Sequences (FDA-ARGOS): Supporting development and validation of Infectious Disease Dx tests.</title>
        <authorList>
            <person name="Goldberg B."/>
            <person name="Campos J."/>
            <person name="Tallon L."/>
            <person name="Sadzewicz L."/>
            <person name="Ott S."/>
            <person name="Zhao X."/>
            <person name="Nagaraj S."/>
            <person name="Vavikolanu K."/>
            <person name="Aluvathingal J."/>
            <person name="Nadendla S."/>
            <person name="Geyer C."/>
            <person name="Sichtig H."/>
        </authorList>
    </citation>
    <scope>NUCLEOTIDE SEQUENCE [LARGE SCALE GENOMIC DNA]</scope>
    <source>
        <strain evidence="3">FDAARGOS_370</strain>
    </source>
</reference>
<dbReference type="EMBL" id="PDDV01000007">
    <property type="protein sequence ID" value="PEH74239.1"/>
    <property type="molecule type" value="Genomic_DNA"/>
</dbReference>
<proteinExistence type="predicted"/>
<comment type="caution">
    <text evidence="2">The sequence shown here is derived from an EMBL/GenBank/DDBJ whole genome shotgun (WGS) entry which is preliminary data.</text>
</comment>
<gene>
    <name evidence="2" type="ORF">CRM76_01390</name>
</gene>
<protein>
    <submittedName>
        <fullName evidence="2">AntA/AntB antirepressor family protein</fullName>
    </submittedName>
</protein>
<dbReference type="Proteomes" id="UP000219788">
    <property type="component" value="Unassembled WGS sequence"/>
</dbReference>
<evidence type="ECO:0000313" key="3">
    <source>
        <dbReference type="Proteomes" id="UP000219788"/>
    </source>
</evidence>
<dbReference type="PANTHER" id="PTHR36180">
    <property type="entry name" value="DNA-BINDING PROTEIN-RELATED-RELATED"/>
    <property type="match status" value="1"/>
</dbReference>
<evidence type="ECO:0000259" key="1">
    <source>
        <dbReference type="Pfam" id="PF08346"/>
    </source>
</evidence>
<evidence type="ECO:0000313" key="2">
    <source>
        <dbReference type="EMBL" id="PEH74239.1"/>
    </source>
</evidence>
<sequence length="290" mass="32135">MNLEEPAGCRSLLGAVFLCEQGSSLKGKADMNTSVASSYTDASSNHHVVNEFADIVPVVSGRIGERETNIVSARALHGALGVGRDFTNWIKGRVSQYGFVVGVDYIAVENLSSPKRASAKSRQQIEHDYLLTLNTAKELAMVERSEQGRAIRRYFIQCEEALQLTAPEIAARYRRKLKARIGVANLFKPMCSALESVRAEQGKMTQPHHYSNESNMISRIVLGGLTAKQWAGMNGVVGDPRDSMNAEQLEHLSYLEGTNITLLDMGMDYPQRKAELTRLSQRWMARRLGS</sequence>
<dbReference type="PANTHER" id="PTHR36180:SF1">
    <property type="entry name" value="ANTA_ANTB ANTIREPRESSOR DOMAIN-CONTAINING PROTEIN"/>
    <property type="match status" value="1"/>
</dbReference>
<dbReference type="OrthoDB" id="79831at2"/>
<name>A0A2A7U7G1_EDWTA</name>
<dbReference type="InterPro" id="IPR013557">
    <property type="entry name" value="AntA/B_antirep"/>
</dbReference>